<gene>
    <name evidence="3" type="ORF">PPNO1_LOCUS8419</name>
</gene>
<dbReference type="OrthoDB" id="413885at2759"/>
<dbReference type="InterPro" id="IPR015920">
    <property type="entry name" value="Cellobiose_DH-like_cyt"/>
</dbReference>
<proteinExistence type="predicted"/>
<feature type="domain" description="Cellobiose dehydrogenase-like cytochrome" evidence="2">
    <location>
        <begin position="107"/>
        <end position="293"/>
    </location>
</feature>
<dbReference type="Proteomes" id="UP000838763">
    <property type="component" value="Unassembled WGS sequence"/>
</dbReference>
<organism evidence="3 4">
    <name type="scientific">Parascedosporium putredinis</name>
    <dbReference type="NCBI Taxonomy" id="1442378"/>
    <lineage>
        <taxon>Eukaryota</taxon>
        <taxon>Fungi</taxon>
        <taxon>Dikarya</taxon>
        <taxon>Ascomycota</taxon>
        <taxon>Pezizomycotina</taxon>
        <taxon>Sordariomycetes</taxon>
        <taxon>Hypocreomycetidae</taxon>
        <taxon>Microascales</taxon>
        <taxon>Microascaceae</taxon>
        <taxon>Parascedosporium</taxon>
    </lineage>
</organism>
<evidence type="ECO:0000313" key="4">
    <source>
        <dbReference type="Proteomes" id="UP000838763"/>
    </source>
</evidence>
<dbReference type="PANTHER" id="PTHR47190:SF1">
    <property type="entry name" value="GLUCOSE-METHANOL-CHOLINE OXIDOREDUCTASE N-TERMINAL DOMAIN-CONTAINING PROTEIN"/>
    <property type="match status" value="1"/>
</dbReference>
<dbReference type="EMBL" id="CALLCH030000018">
    <property type="protein sequence ID" value="CAI4218845.1"/>
    <property type="molecule type" value="Genomic_DNA"/>
</dbReference>
<comment type="caution">
    <text evidence="3">The sequence shown here is derived from an EMBL/GenBank/DDBJ whole genome shotgun (WGS) entry which is preliminary data.</text>
</comment>
<protein>
    <recommendedName>
        <fullName evidence="2">Cellobiose dehydrogenase-like cytochrome domain-containing protein</fullName>
    </recommendedName>
</protein>
<evidence type="ECO:0000313" key="3">
    <source>
        <dbReference type="EMBL" id="CAI4218845.1"/>
    </source>
</evidence>
<evidence type="ECO:0000256" key="1">
    <source>
        <dbReference type="SAM" id="MobiDB-lite"/>
    </source>
</evidence>
<name>A0A9P1MDF8_9PEZI</name>
<dbReference type="Gene3D" id="2.60.40.1210">
    <property type="entry name" value="Cellobiose dehydrogenase, cytochrome domain"/>
    <property type="match status" value="1"/>
</dbReference>
<sequence length="342" mass="36905">MYKDEPDIAWAPHDSLCGVDTKARAKRMHETRIPERRDPLPSDASHAHEDRDRSLGGRNKANGPRLSDTVMMNYAGVRGLAAMSLALLLSLATGAVAQYPDMIPGSYTDAETGIDFQTWTAPPADNGDGASHLALSFQRTPPQAMLQNTLATWYVFSPLPTPKGYGKRDAHLGITLIVSQSCASIASDRSGWCGLAHDGHMISSLLLVAYPHDGKVLTSFRWATDYFMPDLYAGDGPPPAITQLRSSVNESRYEIVYRCENCFAWSAPGGAPAGGSGSSTGAMGFGYAQAADPRRTRLPVQNVTREDYSTWAALEGDVVVGECEAPKPTCKSAAKRGQVRKR</sequence>
<accession>A0A9P1MDF8</accession>
<feature type="region of interest" description="Disordered" evidence="1">
    <location>
        <begin position="23"/>
        <end position="66"/>
    </location>
</feature>
<dbReference type="SUPFAM" id="SSF49344">
    <property type="entry name" value="CBD9-like"/>
    <property type="match status" value="1"/>
</dbReference>
<keyword evidence="4" id="KW-1185">Reference proteome</keyword>
<dbReference type="Pfam" id="PF16010">
    <property type="entry name" value="CDH-cyt"/>
    <property type="match status" value="1"/>
</dbReference>
<dbReference type="InterPro" id="IPR053208">
    <property type="entry name" value="GMC_Oxidoreductase_CD"/>
</dbReference>
<dbReference type="PANTHER" id="PTHR47190">
    <property type="entry name" value="DEHYDROGENASE, PUTATIVE-RELATED"/>
    <property type="match status" value="1"/>
</dbReference>
<evidence type="ECO:0000259" key="2">
    <source>
        <dbReference type="Pfam" id="PF16010"/>
    </source>
</evidence>
<feature type="compositionally biased region" description="Basic and acidic residues" evidence="1">
    <location>
        <begin position="28"/>
        <end position="55"/>
    </location>
</feature>
<dbReference type="AlphaFoldDB" id="A0A9P1MDF8"/>
<dbReference type="CDD" id="cd09630">
    <property type="entry name" value="CDH_like_cytochrome"/>
    <property type="match status" value="1"/>
</dbReference>
<reference evidence="3" key="1">
    <citation type="submission" date="2022-11" db="EMBL/GenBank/DDBJ databases">
        <authorList>
            <person name="Scott C."/>
            <person name="Bruce N."/>
        </authorList>
    </citation>
    <scope>NUCLEOTIDE SEQUENCE</scope>
</reference>